<dbReference type="InterPro" id="IPR050853">
    <property type="entry name" value="WD_repeat_DNA-damage-binding"/>
</dbReference>
<protein>
    <submittedName>
        <fullName evidence="7">DROUGHT SENSITIVE 1</fullName>
    </submittedName>
</protein>
<dbReference type="Pfam" id="PF00400">
    <property type="entry name" value="WD40"/>
    <property type="match status" value="3"/>
</dbReference>
<comment type="similarity">
    <text evidence="1">Belongs to the WD repeat DDB2/WDR76 family.</text>
</comment>
<organism evidence="7 8">
    <name type="scientific">Heracleum sosnowskyi</name>
    <dbReference type="NCBI Taxonomy" id="360622"/>
    <lineage>
        <taxon>Eukaryota</taxon>
        <taxon>Viridiplantae</taxon>
        <taxon>Streptophyta</taxon>
        <taxon>Embryophyta</taxon>
        <taxon>Tracheophyta</taxon>
        <taxon>Spermatophyta</taxon>
        <taxon>Magnoliopsida</taxon>
        <taxon>eudicotyledons</taxon>
        <taxon>Gunneridae</taxon>
        <taxon>Pentapetalae</taxon>
        <taxon>asterids</taxon>
        <taxon>campanulids</taxon>
        <taxon>Apiales</taxon>
        <taxon>Apiaceae</taxon>
        <taxon>Apioideae</taxon>
        <taxon>apioid superclade</taxon>
        <taxon>Tordylieae</taxon>
        <taxon>Tordyliinae</taxon>
        <taxon>Heracleum</taxon>
    </lineage>
</organism>
<gene>
    <name evidence="7" type="ORF">POM88_005770</name>
</gene>
<evidence type="ECO:0000256" key="5">
    <source>
        <dbReference type="ARBA" id="ARBA00023125"/>
    </source>
</evidence>
<keyword evidence="4" id="KW-0227">DNA damage</keyword>
<evidence type="ECO:0000256" key="2">
    <source>
        <dbReference type="ARBA" id="ARBA00022574"/>
    </source>
</evidence>
<evidence type="ECO:0000256" key="3">
    <source>
        <dbReference type="ARBA" id="ARBA00022737"/>
    </source>
</evidence>
<sequence>MESKKVNKYEEQRLANIKQNANMLAALKIHSTITQLNDLSKRHKRKYTKKPRNDSHVVRTSLRCRGIAPQEIPTKTPKLGQSPISSVLQPGGVKMRDAFVNSSGLDNCKLIEIILGVSKNSYVGYSTDNALEVTEKGDNSTALDSLRLGPQKIARFFQGKIFSLRFFPSNDKRMIVVGGDYGNLGFWDVDSVDDGDRMYVYRPHSGPVSGIVFQHFSTSKIFTSSYDGCIRLMDVERETFDLAYHGDHSICSLSQRPNNVKSLYFGEGQGKVNVWDETSGKSSSLWSLHEGRINSIDFNAHNTNIMATSSSDRTACIWDLRKVDVNKPEPISTVNHKRAVHSAFFSPSGSLLATTSFDHTVGLLCGANYDRVSMLSHTNGLSTALRGSWGWDDQYIFIGNMKGGIDAISTVTNRCIDTLRSPEMTAIPRFFEKHPANVGMLAGVTNTGLVYLWTPS</sequence>
<keyword evidence="3" id="KW-0677">Repeat</keyword>
<dbReference type="InterPro" id="IPR015943">
    <property type="entry name" value="WD40/YVTN_repeat-like_dom_sf"/>
</dbReference>
<dbReference type="GO" id="GO:0006974">
    <property type="term" value="P:DNA damage response"/>
    <property type="evidence" value="ECO:0007669"/>
    <property type="project" value="UniProtKB-KW"/>
</dbReference>
<dbReference type="PROSITE" id="PS00678">
    <property type="entry name" value="WD_REPEATS_1"/>
    <property type="match status" value="1"/>
</dbReference>
<dbReference type="EMBL" id="JAUIZM010000002">
    <property type="protein sequence ID" value="KAK1395907.1"/>
    <property type="molecule type" value="Genomic_DNA"/>
</dbReference>
<dbReference type="SMART" id="SM00320">
    <property type="entry name" value="WD40"/>
    <property type="match status" value="5"/>
</dbReference>
<evidence type="ECO:0000256" key="1">
    <source>
        <dbReference type="ARBA" id="ARBA00005434"/>
    </source>
</evidence>
<reference evidence="7" key="1">
    <citation type="submission" date="2023-02" db="EMBL/GenBank/DDBJ databases">
        <title>Genome of toxic invasive species Heracleum sosnowskyi carries increased number of genes despite the absence of recent whole-genome duplications.</title>
        <authorList>
            <person name="Schelkunov M."/>
            <person name="Shtratnikova V."/>
            <person name="Makarenko M."/>
            <person name="Klepikova A."/>
            <person name="Omelchenko D."/>
            <person name="Novikova G."/>
            <person name="Obukhova E."/>
            <person name="Bogdanov V."/>
            <person name="Penin A."/>
            <person name="Logacheva M."/>
        </authorList>
    </citation>
    <scope>NUCLEOTIDE SEQUENCE</scope>
    <source>
        <strain evidence="7">Hsosn_3</strain>
        <tissue evidence="7">Leaf</tissue>
    </source>
</reference>
<keyword evidence="2 6" id="KW-0853">WD repeat</keyword>
<name>A0AAD8J4P2_9APIA</name>
<keyword evidence="8" id="KW-1185">Reference proteome</keyword>
<dbReference type="PROSITE" id="PS50294">
    <property type="entry name" value="WD_REPEATS_REGION"/>
    <property type="match status" value="1"/>
</dbReference>
<dbReference type="GO" id="GO:0005634">
    <property type="term" value="C:nucleus"/>
    <property type="evidence" value="ECO:0007669"/>
    <property type="project" value="TreeGrafter"/>
</dbReference>
<dbReference type="AlphaFoldDB" id="A0AAD8J4P2"/>
<dbReference type="Gene3D" id="2.130.10.10">
    <property type="entry name" value="YVTN repeat-like/Quinoprotein amine dehydrogenase"/>
    <property type="match status" value="1"/>
</dbReference>
<evidence type="ECO:0000256" key="6">
    <source>
        <dbReference type="PROSITE-ProRule" id="PRU00221"/>
    </source>
</evidence>
<dbReference type="SUPFAM" id="SSF50978">
    <property type="entry name" value="WD40 repeat-like"/>
    <property type="match status" value="1"/>
</dbReference>
<reference evidence="7" key="2">
    <citation type="submission" date="2023-05" db="EMBL/GenBank/DDBJ databases">
        <authorList>
            <person name="Schelkunov M.I."/>
        </authorList>
    </citation>
    <scope>NUCLEOTIDE SEQUENCE</scope>
    <source>
        <strain evidence="7">Hsosn_3</strain>
        <tissue evidence="7">Leaf</tissue>
    </source>
</reference>
<feature type="repeat" description="WD" evidence="6">
    <location>
        <begin position="286"/>
        <end position="321"/>
    </location>
</feature>
<evidence type="ECO:0000256" key="4">
    <source>
        <dbReference type="ARBA" id="ARBA00022763"/>
    </source>
</evidence>
<dbReference type="PANTHER" id="PTHR14773:SF0">
    <property type="entry name" value="WD REPEAT-CONTAINING PROTEIN 76"/>
    <property type="match status" value="1"/>
</dbReference>
<keyword evidence="5" id="KW-0238">DNA-binding</keyword>
<dbReference type="InterPro" id="IPR036322">
    <property type="entry name" value="WD40_repeat_dom_sf"/>
</dbReference>
<evidence type="ECO:0000313" key="7">
    <source>
        <dbReference type="EMBL" id="KAK1395907.1"/>
    </source>
</evidence>
<proteinExistence type="inferred from homology"/>
<dbReference type="GO" id="GO:0003677">
    <property type="term" value="F:DNA binding"/>
    <property type="evidence" value="ECO:0007669"/>
    <property type="project" value="UniProtKB-KW"/>
</dbReference>
<dbReference type="InterPro" id="IPR019775">
    <property type="entry name" value="WD40_repeat_CS"/>
</dbReference>
<dbReference type="InterPro" id="IPR001680">
    <property type="entry name" value="WD40_rpt"/>
</dbReference>
<comment type="caution">
    <text evidence="7">The sequence shown here is derived from an EMBL/GenBank/DDBJ whole genome shotgun (WGS) entry which is preliminary data.</text>
</comment>
<dbReference type="PROSITE" id="PS50082">
    <property type="entry name" value="WD_REPEATS_2"/>
    <property type="match status" value="1"/>
</dbReference>
<accession>A0AAD8J4P2</accession>
<dbReference type="Proteomes" id="UP001237642">
    <property type="component" value="Unassembled WGS sequence"/>
</dbReference>
<dbReference type="GO" id="GO:2000001">
    <property type="term" value="P:regulation of DNA damage checkpoint"/>
    <property type="evidence" value="ECO:0007669"/>
    <property type="project" value="TreeGrafter"/>
</dbReference>
<dbReference type="PANTHER" id="PTHR14773">
    <property type="entry name" value="WD REPEAT-CONTAINING PROTEIN 76"/>
    <property type="match status" value="1"/>
</dbReference>
<evidence type="ECO:0000313" key="8">
    <source>
        <dbReference type="Proteomes" id="UP001237642"/>
    </source>
</evidence>